<dbReference type="PANTHER" id="PTHR22876">
    <property type="entry name" value="ZGC:101016"/>
    <property type="match status" value="1"/>
</dbReference>
<dbReference type="InterPro" id="IPR019351">
    <property type="entry name" value="DUF2039"/>
</dbReference>
<evidence type="ECO:0000313" key="4">
    <source>
        <dbReference type="Proteomes" id="UP000014760"/>
    </source>
</evidence>
<dbReference type="FunCoup" id="R7U015">
    <property type="interactions" value="565"/>
</dbReference>
<dbReference type="OMA" id="MNFERTE"/>
<feature type="region of interest" description="Disordered" evidence="1">
    <location>
        <begin position="1"/>
        <end position="24"/>
    </location>
</feature>
<reference evidence="3" key="3">
    <citation type="submission" date="2015-06" db="UniProtKB">
        <authorList>
            <consortium name="EnsemblMetazoa"/>
        </authorList>
    </citation>
    <scope>IDENTIFICATION</scope>
</reference>
<evidence type="ECO:0000313" key="3">
    <source>
        <dbReference type="EnsemblMetazoa" id="CapteP143067"/>
    </source>
</evidence>
<organism evidence="2">
    <name type="scientific">Capitella teleta</name>
    <name type="common">Polychaete worm</name>
    <dbReference type="NCBI Taxonomy" id="283909"/>
    <lineage>
        <taxon>Eukaryota</taxon>
        <taxon>Metazoa</taxon>
        <taxon>Spiralia</taxon>
        <taxon>Lophotrochozoa</taxon>
        <taxon>Annelida</taxon>
        <taxon>Polychaeta</taxon>
        <taxon>Sedentaria</taxon>
        <taxon>Scolecida</taxon>
        <taxon>Capitellidae</taxon>
        <taxon>Capitella</taxon>
    </lineage>
</organism>
<dbReference type="Pfam" id="PF10217">
    <property type="entry name" value="DUF2039"/>
    <property type="match status" value="1"/>
</dbReference>
<feature type="compositionally biased region" description="Basic residues" evidence="1">
    <location>
        <begin position="8"/>
        <end position="20"/>
    </location>
</feature>
<reference evidence="4" key="1">
    <citation type="submission" date="2012-12" db="EMBL/GenBank/DDBJ databases">
        <authorList>
            <person name="Hellsten U."/>
            <person name="Grimwood J."/>
            <person name="Chapman J.A."/>
            <person name="Shapiro H."/>
            <person name="Aerts A."/>
            <person name="Otillar R.P."/>
            <person name="Terry A.Y."/>
            <person name="Boore J.L."/>
            <person name="Simakov O."/>
            <person name="Marletaz F."/>
            <person name="Cho S.-J."/>
            <person name="Edsinger-Gonzales E."/>
            <person name="Havlak P."/>
            <person name="Kuo D.-H."/>
            <person name="Larsson T."/>
            <person name="Lv J."/>
            <person name="Arendt D."/>
            <person name="Savage R."/>
            <person name="Osoegawa K."/>
            <person name="de Jong P."/>
            <person name="Lindberg D.R."/>
            <person name="Seaver E.C."/>
            <person name="Weisblat D.A."/>
            <person name="Putnam N.H."/>
            <person name="Grigoriev I.V."/>
            <person name="Rokhsar D.S."/>
        </authorList>
    </citation>
    <scope>NUCLEOTIDE SEQUENCE</scope>
    <source>
        <strain evidence="4">I ESC-2004</strain>
    </source>
</reference>
<feature type="compositionally biased region" description="Low complexity" evidence="1">
    <location>
        <begin position="110"/>
        <end position="124"/>
    </location>
</feature>
<name>R7U015_CAPTE</name>
<feature type="region of interest" description="Disordered" evidence="1">
    <location>
        <begin position="110"/>
        <end position="143"/>
    </location>
</feature>
<evidence type="ECO:0000313" key="2">
    <source>
        <dbReference type="EMBL" id="ELT96545.1"/>
    </source>
</evidence>
<dbReference type="EMBL" id="AMQN01002282">
    <property type="status" value="NOT_ANNOTATED_CDS"/>
    <property type="molecule type" value="Genomic_DNA"/>
</dbReference>
<feature type="compositionally biased region" description="Basic and acidic residues" evidence="1">
    <location>
        <begin position="125"/>
        <end position="143"/>
    </location>
</feature>
<dbReference type="PANTHER" id="PTHR22876:SF5">
    <property type="entry name" value="CHROMOSOME 9 OPEN READING FRAME 85"/>
    <property type="match status" value="1"/>
</dbReference>
<dbReference type="EnsemblMetazoa" id="CapteT143067">
    <property type="protein sequence ID" value="CapteP143067"/>
    <property type="gene ID" value="CapteG143067"/>
</dbReference>
<dbReference type="Proteomes" id="UP000014760">
    <property type="component" value="Unassembled WGS sequence"/>
</dbReference>
<accession>R7U015</accession>
<gene>
    <name evidence="2" type="ORF">CAPTEDRAFT_143067</name>
</gene>
<dbReference type="OrthoDB" id="250548at2759"/>
<keyword evidence="4" id="KW-1185">Reference proteome</keyword>
<sequence>MSSEKGNAKRSRPQKYKNLHGFKNTLHDTSRRTKQINSIEVKDCCARCTEIIEWKIKYKKYKLLAAPRKCVRCEEKTVKQAYTVACNSCAEKLKICAKCNQEKDKVAQSGLSAAEEASQAAQMEQELKALPERKRRKCEDDSS</sequence>
<reference evidence="2 4" key="2">
    <citation type="journal article" date="2013" name="Nature">
        <title>Insights into bilaterian evolution from three spiralian genomes.</title>
        <authorList>
            <person name="Simakov O."/>
            <person name="Marletaz F."/>
            <person name="Cho S.J."/>
            <person name="Edsinger-Gonzales E."/>
            <person name="Havlak P."/>
            <person name="Hellsten U."/>
            <person name="Kuo D.H."/>
            <person name="Larsson T."/>
            <person name="Lv J."/>
            <person name="Arendt D."/>
            <person name="Savage R."/>
            <person name="Osoegawa K."/>
            <person name="de Jong P."/>
            <person name="Grimwood J."/>
            <person name="Chapman J.A."/>
            <person name="Shapiro H."/>
            <person name="Aerts A."/>
            <person name="Otillar R.P."/>
            <person name="Terry A.Y."/>
            <person name="Boore J.L."/>
            <person name="Grigoriev I.V."/>
            <person name="Lindberg D.R."/>
            <person name="Seaver E.C."/>
            <person name="Weisblat D.A."/>
            <person name="Putnam N.H."/>
            <person name="Rokhsar D.S."/>
        </authorList>
    </citation>
    <scope>NUCLEOTIDE SEQUENCE</scope>
    <source>
        <strain evidence="2 4">I ESC-2004</strain>
    </source>
</reference>
<dbReference type="HOGENOM" id="CLU_087756_1_1_1"/>
<dbReference type="EMBL" id="KB308810">
    <property type="protein sequence ID" value="ELT96545.1"/>
    <property type="molecule type" value="Genomic_DNA"/>
</dbReference>
<dbReference type="AlphaFoldDB" id="R7U015"/>
<protein>
    <submittedName>
        <fullName evidence="2 3">Uncharacterized protein</fullName>
    </submittedName>
</protein>
<proteinExistence type="predicted"/>
<evidence type="ECO:0000256" key="1">
    <source>
        <dbReference type="SAM" id="MobiDB-lite"/>
    </source>
</evidence>